<comment type="function">
    <text evidence="12">Probably plays a role in ribosome assembly or function. May be involved in resolution of branched DNA intermediates that result from template switching in postreplication gaps. Binds DNA and has ATPase activity.</text>
</comment>
<evidence type="ECO:0000256" key="2">
    <source>
        <dbReference type="ARBA" id="ARBA00022490"/>
    </source>
</evidence>
<feature type="domain" description="ABC transporter" evidence="13">
    <location>
        <begin position="308"/>
        <end position="539"/>
    </location>
</feature>
<feature type="binding site" evidence="12">
    <location>
        <begin position="340"/>
        <end position="347"/>
    </location>
    <ligand>
        <name>ATP</name>
        <dbReference type="ChEBI" id="CHEBI:30616"/>
        <label>2</label>
    </ligand>
</feature>
<dbReference type="Gene3D" id="1.10.287.380">
    <property type="entry name" value="Valyl-tRNA synthetase, C-terminal domain"/>
    <property type="match status" value="1"/>
</dbReference>
<keyword evidence="7 12" id="KW-0067">ATP-binding</keyword>
<evidence type="ECO:0000256" key="10">
    <source>
        <dbReference type="ARBA" id="ARBA00049360"/>
    </source>
</evidence>
<feature type="domain" description="ABC transporter" evidence="13">
    <location>
        <begin position="4"/>
        <end position="241"/>
    </location>
</feature>
<dbReference type="InterPro" id="IPR051309">
    <property type="entry name" value="ABCF_ATPase"/>
</dbReference>
<comment type="similarity">
    <text evidence="11 12">Belongs to the ABC transporter superfamily. ABCF family. Uup subfamily.</text>
</comment>
<keyword evidence="3 12" id="KW-0677">Repeat</keyword>
<evidence type="ECO:0000256" key="7">
    <source>
        <dbReference type="ARBA" id="ARBA00022840"/>
    </source>
</evidence>
<dbReference type="InterPro" id="IPR043686">
    <property type="entry name" value="Uup"/>
</dbReference>
<keyword evidence="6 12" id="KW-0378">Hydrolase</keyword>
<dbReference type="CDD" id="cd03221">
    <property type="entry name" value="ABCF_EF-3"/>
    <property type="match status" value="2"/>
</dbReference>
<dbReference type="GO" id="GO:0006281">
    <property type="term" value="P:DNA repair"/>
    <property type="evidence" value="ECO:0007669"/>
    <property type="project" value="UniProtKB-KW"/>
</dbReference>
<dbReference type="HAMAP" id="MF_00848">
    <property type="entry name" value="Uup"/>
    <property type="match status" value="1"/>
</dbReference>
<dbReference type="GO" id="GO:0003677">
    <property type="term" value="F:DNA binding"/>
    <property type="evidence" value="ECO:0007669"/>
    <property type="project" value="UniProtKB-UniRule"/>
</dbReference>
<keyword evidence="1" id="KW-0472">Membrane</keyword>
<dbReference type="PROSITE" id="PS50893">
    <property type="entry name" value="ABC_TRANSPORTER_2"/>
    <property type="match status" value="2"/>
</dbReference>
<dbReference type="InterPro" id="IPR003593">
    <property type="entry name" value="AAA+_ATPase"/>
</dbReference>
<keyword evidence="1" id="KW-1003">Cell membrane</keyword>
<dbReference type="FunFam" id="3.40.50.300:FF:000309">
    <property type="entry name" value="ABC transporter ATP-binding protein"/>
    <property type="match status" value="1"/>
</dbReference>
<evidence type="ECO:0000313" key="15">
    <source>
        <dbReference type="Proteomes" id="UP000192505"/>
    </source>
</evidence>
<evidence type="ECO:0000256" key="11">
    <source>
        <dbReference type="ARBA" id="ARBA00061478"/>
    </source>
</evidence>
<dbReference type="GO" id="GO:0005524">
    <property type="term" value="F:ATP binding"/>
    <property type="evidence" value="ECO:0007669"/>
    <property type="project" value="UniProtKB-UniRule"/>
</dbReference>
<dbReference type="SMART" id="SM00382">
    <property type="entry name" value="AAA"/>
    <property type="match status" value="2"/>
</dbReference>
<evidence type="ECO:0000256" key="6">
    <source>
        <dbReference type="ARBA" id="ARBA00022801"/>
    </source>
</evidence>
<name>A0A1W9KTP4_9BURK</name>
<keyword evidence="4 12" id="KW-0547">Nucleotide-binding</keyword>
<accession>A0A1W9KTP4</accession>
<comment type="caution">
    <text evidence="14">The sequence shown here is derived from an EMBL/GenBank/DDBJ whole genome shotgun (WGS) entry which is preliminary data.</text>
</comment>
<comment type="subcellular location">
    <subcellularLocation>
        <location evidence="12">Cytoplasm</location>
    </subcellularLocation>
    <text evidence="12">Associates with ribosomes.</text>
</comment>
<evidence type="ECO:0000256" key="5">
    <source>
        <dbReference type="ARBA" id="ARBA00022763"/>
    </source>
</evidence>
<dbReference type="InterPro" id="IPR003439">
    <property type="entry name" value="ABC_transporter-like_ATP-bd"/>
</dbReference>
<feature type="binding site" evidence="12">
    <location>
        <begin position="36"/>
        <end position="43"/>
    </location>
    <ligand>
        <name>ATP</name>
        <dbReference type="ChEBI" id="CHEBI:30616"/>
        <label>1</label>
    </ligand>
</feature>
<organism evidence="14 15">
    <name type="scientific">Rhodoferax ferrireducens</name>
    <dbReference type="NCBI Taxonomy" id="192843"/>
    <lineage>
        <taxon>Bacteria</taxon>
        <taxon>Pseudomonadati</taxon>
        <taxon>Pseudomonadota</taxon>
        <taxon>Betaproteobacteria</taxon>
        <taxon>Burkholderiales</taxon>
        <taxon>Comamonadaceae</taxon>
        <taxon>Rhodoferax</taxon>
    </lineage>
</organism>
<evidence type="ECO:0000256" key="4">
    <source>
        <dbReference type="ARBA" id="ARBA00022741"/>
    </source>
</evidence>
<dbReference type="PANTHER" id="PTHR42855">
    <property type="entry name" value="ABC TRANSPORTER ATP-BINDING SUBUNIT"/>
    <property type="match status" value="1"/>
</dbReference>
<sequence>MALITLLDAQLAFGHVALLDHADFSLETQERVGLIGRNGAGKSSMLKILGGMDKPDDGTTQVQNNTRIAYVAQEPQLDADATIFEAVSVGLARVRALIDEYSEGHGDLDAMQSEIESLDGWNWEQRVGETLHRLHLAPDAIVSTLSGGNKKRVALAQALVSAPDVLLLDEPTNHLDLDSIEWLEGLLCEFKGSMICITHDRSFLDNVATRIVELDRGKLLSYPGNFAAYLLQKEEQLAQEAVINARADKLLAQEEIWIRKGVEARRTRAQARIVRLGELRAKHQARREAVGSVNMDVVTGGASGKLVAELTHVSKSFGERKIVDDFSATILRGDKIGLLGPNGAGKTTLLKLILGELKADPAPANSPAPEPGHSPWGTVRQGANISVAYFDQMRNALDLDATLEDFISPGSEWIEIGNQKKHVKSYLGDFLFSPARANSPVRSLSGGERNRLLLARLFARPANVLVLDEPTNDLDIDTLELLEDLLQNYDGTVFLVSHDRTFLDNVVTSTIAFEGDAKWREYEGGVTDWLVQSRRAAELAKVKGQKGPKPFHYEREQLLKKEQTTTVEPVAAVPPAPTAATAKTRKLSFKEQRELDALPALIAALEAEQQEANTQLADGSLYAVDNARALKLATRSAQIDDELLAALERWETLGSSAG</sequence>
<dbReference type="EC" id="3.6.1.-" evidence="12"/>
<reference evidence="14 15" key="1">
    <citation type="submission" date="2017-01" db="EMBL/GenBank/DDBJ databases">
        <title>Novel large sulfur bacteria in the metagenomes of groundwater-fed chemosynthetic microbial mats in the Lake Huron basin.</title>
        <authorList>
            <person name="Sharrar A.M."/>
            <person name="Flood B.E."/>
            <person name="Bailey J.V."/>
            <person name="Jones D.S."/>
            <person name="Biddanda B."/>
            <person name="Ruberg S.A."/>
            <person name="Marcus D.N."/>
            <person name="Dick G.J."/>
        </authorList>
    </citation>
    <scope>NUCLEOTIDE SEQUENCE [LARGE SCALE GENOMIC DNA]</scope>
    <source>
        <strain evidence="14">A7</strain>
    </source>
</reference>
<dbReference type="InterPro" id="IPR017871">
    <property type="entry name" value="ABC_transporter-like_CS"/>
</dbReference>
<dbReference type="InterPro" id="IPR032524">
    <property type="entry name" value="ABC_tran_C"/>
</dbReference>
<evidence type="ECO:0000256" key="3">
    <source>
        <dbReference type="ARBA" id="ARBA00022737"/>
    </source>
</evidence>
<dbReference type="Pfam" id="PF12848">
    <property type="entry name" value="ABC_tran_Xtn"/>
    <property type="match status" value="1"/>
</dbReference>
<dbReference type="PROSITE" id="PS00211">
    <property type="entry name" value="ABC_TRANSPORTER_1"/>
    <property type="match status" value="2"/>
</dbReference>
<dbReference type="InterPro" id="IPR032781">
    <property type="entry name" value="ABC_tran_Xtn"/>
</dbReference>
<keyword evidence="8 12" id="KW-0238">DNA-binding</keyword>
<protein>
    <recommendedName>
        <fullName evidence="12">ATP-binding protein Uup</fullName>
        <ecNumber evidence="12">3.6.1.-</ecNumber>
    </recommendedName>
</protein>
<dbReference type="InterPro" id="IPR037118">
    <property type="entry name" value="Val-tRNA_synth_C_sf"/>
</dbReference>
<dbReference type="Pfam" id="PF16326">
    <property type="entry name" value="ABC_tran_CTD"/>
    <property type="match status" value="1"/>
</dbReference>
<keyword evidence="9 12" id="KW-0234">DNA repair</keyword>
<dbReference type="EMBL" id="MTEI01000006">
    <property type="protein sequence ID" value="OQW87855.1"/>
    <property type="molecule type" value="Genomic_DNA"/>
</dbReference>
<evidence type="ECO:0000256" key="12">
    <source>
        <dbReference type="HAMAP-Rule" id="MF_00848"/>
    </source>
</evidence>
<keyword evidence="5 12" id="KW-0227">DNA damage</keyword>
<dbReference type="GO" id="GO:0043022">
    <property type="term" value="F:ribosome binding"/>
    <property type="evidence" value="ECO:0007669"/>
    <property type="project" value="UniProtKB-UniRule"/>
</dbReference>
<dbReference type="Pfam" id="PF00005">
    <property type="entry name" value="ABC_tran"/>
    <property type="match status" value="2"/>
</dbReference>
<evidence type="ECO:0000259" key="13">
    <source>
        <dbReference type="PROSITE" id="PS50893"/>
    </source>
</evidence>
<evidence type="ECO:0000313" key="14">
    <source>
        <dbReference type="EMBL" id="OQW87855.1"/>
    </source>
</evidence>
<dbReference type="FunFam" id="3.40.50.300:FF:000011">
    <property type="entry name" value="Putative ABC transporter ATP-binding component"/>
    <property type="match status" value="1"/>
</dbReference>
<dbReference type="GO" id="GO:0005737">
    <property type="term" value="C:cytoplasm"/>
    <property type="evidence" value="ECO:0007669"/>
    <property type="project" value="UniProtKB-SubCell"/>
</dbReference>
<proteinExistence type="inferred from homology"/>
<evidence type="ECO:0000256" key="8">
    <source>
        <dbReference type="ARBA" id="ARBA00023125"/>
    </source>
</evidence>
<comment type="catalytic activity">
    <reaction evidence="10 12">
        <text>ATP + H2O = ADP + phosphate + H(+)</text>
        <dbReference type="Rhea" id="RHEA:13065"/>
        <dbReference type="ChEBI" id="CHEBI:15377"/>
        <dbReference type="ChEBI" id="CHEBI:15378"/>
        <dbReference type="ChEBI" id="CHEBI:30616"/>
        <dbReference type="ChEBI" id="CHEBI:43474"/>
        <dbReference type="ChEBI" id="CHEBI:456216"/>
    </reaction>
</comment>
<dbReference type="AlphaFoldDB" id="A0A1W9KTP4"/>
<dbReference type="Proteomes" id="UP000192505">
    <property type="component" value="Unassembled WGS sequence"/>
</dbReference>
<dbReference type="Gene3D" id="3.40.50.300">
    <property type="entry name" value="P-loop containing nucleotide triphosphate hydrolases"/>
    <property type="match status" value="2"/>
</dbReference>
<dbReference type="GO" id="GO:0016887">
    <property type="term" value="F:ATP hydrolysis activity"/>
    <property type="evidence" value="ECO:0007669"/>
    <property type="project" value="UniProtKB-UniRule"/>
</dbReference>
<dbReference type="SUPFAM" id="SSF52540">
    <property type="entry name" value="P-loop containing nucleoside triphosphate hydrolases"/>
    <property type="match status" value="2"/>
</dbReference>
<gene>
    <name evidence="12" type="primary">uup</name>
    <name evidence="14" type="ORF">BWK72_11155</name>
</gene>
<evidence type="ECO:0000256" key="9">
    <source>
        <dbReference type="ARBA" id="ARBA00023204"/>
    </source>
</evidence>
<dbReference type="PANTHER" id="PTHR42855:SF1">
    <property type="entry name" value="ABC TRANSPORTER DOMAIN-CONTAINING PROTEIN"/>
    <property type="match status" value="1"/>
</dbReference>
<dbReference type="InterPro" id="IPR027417">
    <property type="entry name" value="P-loop_NTPase"/>
</dbReference>
<evidence type="ECO:0000256" key="1">
    <source>
        <dbReference type="ARBA" id="ARBA00022475"/>
    </source>
</evidence>
<keyword evidence="2 12" id="KW-0963">Cytoplasm</keyword>